<accession>A0A7M5UP30</accession>
<organism evidence="4 5">
    <name type="scientific">Clytia hemisphaerica</name>
    <dbReference type="NCBI Taxonomy" id="252671"/>
    <lineage>
        <taxon>Eukaryota</taxon>
        <taxon>Metazoa</taxon>
        <taxon>Cnidaria</taxon>
        <taxon>Hydrozoa</taxon>
        <taxon>Hydroidolina</taxon>
        <taxon>Leptothecata</taxon>
        <taxon>Obeliida</taxon>
        <taxon>Clytiidae</taxon>
        <taxon>Clytia</taxon>
    </lineage>
</organism>
<protein>
    <recommendedName>
        <fullName evidence="3">Repulsive guidance molecule C-terminal domain-containing protein</fullName>
    </recommendedName>
</protein>
<keyword evidence="5" id="KW-1185">Reference proteome</keyword>
<proteinExistence type="predicted"/>
<evidence type="ECO:0000313" key="5">
    <source>
        <dbReference type="Proteomes" id="UP000594262"/>
    </source>
</evidence>
<dbReference type="Pfam" id="PF06534">
    <property type="entry name" value="RGM_C"/>
    <property type="match status" value="1"/>
</dbReference>
<dbReference type="GeneID" id="136806153"/>
<dbReference type="InterPro" id="IPR040287">
    <property type="entry name" value="RGM"/>
</dbReference>
<evidence type="ECO:0000259" key="3">
    <source>
        <dbReference type="Pfam" id="PF06534"/>
    </source>
</evidence>
<dbReference type="Gene3D" id="3.40.1000.10">
    <property type="entry name" value="Mog1/PsbP, alpha/beta/alpha sandwich"/>
    <property type="match status" value="1"/>
</dbReference>
<name>A0A7M5UP30_9CNID</name>
<dbReference type="RefSeq" id="XP_066918821.1">
    <property type="nucleotide sequence ID" value="XM_067062720.1"/>
</dbReference>
<dbReference type="PANTHER" id="PTHR31428:SF6">
    <property type="entry name" value="REPULSIVE GUIDANCE MOLECULE B HOMOLOG DRAG-1"/>
    <property type="match status" value="1"/>
</dbReference>
<sequence>MKFYAIFVCCMATIINLELCYAQKEPPADSQRRPRPPLIEKPNLVEEKETTSNANEKSTESEKSVKKTSRRDYNKLCNICRQMYIMSDKEFEEKKDVDKFCVRVKQVMECMANLKKERIQCGMFFNLVFRTGVFIQNRKHKCDERNITVGDLDSIFNKRETENTERVNVGQNCRYRKRNTTQSKLKHCGMFGDPHLKTFLGVRQTCIVEGTWTLLDNEYMKVEVTNRMVQNVDVSRAATATEKIAIQFKERDLVCSQEKNYVATSQYLPEAFSDGSRTNGPPGCLTTISKYDQDSVKLKACRSNTTILIRRVGRYLTFNILSPFEIVNKSSGLCHGGCPTSELVDYLSFFANLINQNDVTNDIRTAPRSNDVSVTSQLSYHEAMHLCSVRNVTDFYYDSCVFDLLMTGERQFSLAAKLAMLDAQSMDPKLRLRRSNSVVLQVASQQQQRVQNYSSSRTLTHSSVLVVLLTLWCVLALR</sequence>
<keyword evidence="2" id="KW-0732">Signal</keyword>
<feature type="signal peptide" evidence="2">
    <location>
        <begin position="1"/>
        <end position="22"/>
    </location>
</feature>
<feature type="region of interest" description="Disordered" evidence="1">
    <location>
        <begin position="26"/>
        <end position="67"/>
    </location>
</feature>
<feature type="chain" id="PRO_5029528983" description="Repulsive guidance molecule C-terminal domain-containing protein" evidence="2">
    <location>
        <begin position="23"/>
        <end position="478"/>
    </location>
</feature>
<feature type="compositionally biased region" description="Basic and acidic residues" evidence="1">
    <location>
        <begin position="57"/>
        <end position="67"/>
    </location>
</feature>
<dbReference type="PANTHER" id="PTHR31428">
    <property type="entry name" value="RGM DOMAIN FAMILY MEMBER DRAG-1"/>
    <property type="match status" value="1"/>
</dbReference>
<dbReference type="GO" id="GO:0005886">
    <property type="term" value="C:plasma membrane"/>
    <property type="evidence" value="ECO:0007669"/>
    <property type="project" value="TreeGrafter"/>
</dbReference>
<dbReference type="InterPro" id="IPR009496">
    <property type="entry name" value="RGM_C"/>
</dbReference>
<dbReference type="GO" id="GO:0015026">
    <property type="term" value="F:coreceptor activity"/>
    <property type="evidence" value="ECO:0007669"/>
    <property type="project" value="TreeGrafter"/>
</dbReference>
<dbReference type="EnsemblMetazoa" id="CLYHEMT000306.1">
    <property type="protein sequence ID" value="CLYHEMP000306.1"/>
    <property type="gene ID" value="CLYHEMG000306"/>
</dbReference>
<dbReference type="AlphaFoldDB" id="A0A7M5UP30"/>
<evidence type="ECO:0000256" key="1">
    <source>
        <dbReference type="SAM" id="MobiDB-lite"/>
    </source>
</evidence>
<feature type="domain" description="Repulsive guidance molecule C-terminal" evidence="3">
    <location>
        <begin position="184"/>
        <end position="428"/>
    </location>
</feature>
<dbReference type="OrthoDB" id="10013795at2759"/>
<evidence type="ECO:0000313" key="4">
    <source>
        <dbReference type="EnsemblMetazoa" id="CLYHEMP000306.1"/>
    </source>
</evidence>
<reference evidence="4" key="1">
    <citation type="submission" date="2021-01" db="UniProtKB">
        <authorList>
            <consortium name="EnsemblMetazoa"/>
        </authorList>
    </citation>
    <scope>IDENTIFICATION</scope>
</reference>
<evidence type="ECO:0000256" key="2">
    <source>
        <dbReference type="SAM" id="SignalP"/>
    </source>
</evidence>
<dbReference type="GO" id="GO:0030509">
    <property type="term" value="P:BMP signaling pathway"/>
    <property type="evidence" value="ECO:0007669"/>
    <property type="project" value="TreeGrafter"/>
</dbReference>
<dbReference type="Proteomes" id="UP000594262">
    <property type="component" value="Unplaced"/>
</dbReference>